<gene>
    <name evidence="2" type="ORF">J1784_25380</name>
</gene>
<dbReference type="InterPro" id="IPR050706">
    <property type="entry name" value="Cyclic-di-GMP_PDE-like"/>
</dbReference>
<evidence type="ECO:0000313" key="2">
    <source>
        <dbReference type="EMBL" id="MBU9848325.1"/>
    </source>
</evidence>
<dbReference type="SMART" id="SM00052">
    <property type="entry name" value="EAL"/>
    <property type="match status" value="1"/>
</dbReference>
<dbReference type="PROSITE" id="PS50883">
    <property type="entry name" value="EAL"/>
    <property type="match status" value="1"/>
</dbReference>
<proteinExistence type="predicted"/>
<dbReference type="Pfam" id="PF00563">
    <property type="entry name" value="EAL"/>
    <property type="match status" value="1"/>
</dbReference>
<dbReference type="InterPro" id="IPR001633">
    <property type="entry name" value="EAL_dom"/>
</dbReference>
<comment type="caution">
    <text evidence="2">The sequence shown here is derived from an EMBL/GenBank/DDBJ whole genome shotgun (WGS) entry which is preliminary data.</text>
</comment>
<dbReference type="PANTHER" id="PTHR33121">
    <property type="entry name" value="CYCLIC DI-GMP PHOSPHODIESTERASE PDEF"/>
    <property type="match status" value="1"/>
</dbReference>
<dbReference type="EMBL" id="JAFMOY010000133">
    <property type="protein sequence ID" value="MBU9848325.1"/>
    <property type="molecule type" value="Genomic_DNA"/>
</dbReference>
<sequence>MNPLKAGGTDYIYQPIISFSGVILGFELVTGVSENRSDSECYESSLTPDEKVKAFYEQVTLAGMNENIFIDNDFLLSINIDYDIAVHIVDNPSMHKVLKRYSHIRLEIDDNFPEFRTGQERPVLQALSECCPLWLDNFGAGFTSLSLIMNEKFEYIKISKTFFWQHQGTISLRKIIEHLRPYCDGVIINGVENSQHIEYLSGSNILAMQGALWVPYSQGEFIQSFF</sequence>
<evidence type="ECO:0000313" key="3">
    <source>
        <dbReference type="Proteomes" id="UP000739284"/>
    </source>
</evidence>
<dbReference type="PANTHER" id="PTHR33121:SF78">
    <property type="entry name" value="CYCLIC DI-GMP PHOSPHODIESTERASE PDEH"/>
    <property type="match status" value="1"/>
</dbReference>
<dbReference type="RefSeq" id="WP_217151475.1">
    <property type="nucleotide sequence ID" value="NZ_JAFMOY010000133.1"/>
</dbReference>
<feature type="domain" description="EAL" evidence="1">
    <location>
        <begin position="1"/>
        <end position="226"/>
    </location>
</feature>
<reference evidence="2 3" key="1">
    <citation type="submission" date="2021-03" db="EMBL/GenBank/DDBJ databases">
        <title>Five novel Rahnella species.</title>
        <authorList>
            <person name="Brady C."/>
            <person name="Asselin J."/>
            <person name="Beer S."/>
            <person name="Bruberg M.B."/>
            <person name="Crampton B."/>
            <person name="Venter S."/>
            <person name="Arnold D."/>
            <person name="Denman S."/>
        </authorList>
    </citation>
    <scope>NUCLEOTIDE SEQUENCE [LARGE SCALE GENOMIC DNA]</scope>
    <source>
        <strain evidence="2 3">FRB 231</strain>
    </source>
</reference>
<keyword evidence="3" id="KW-1185">Reference proteome</keyword>
<name>A0ABS6LNB7_9GAMM</name>
<protein>
    <submittedName>
        <fullName evidence="2">EAL domain-containing protein</fullName>
    </submittedName>
</protein>
<accession>A0ABS6LNB7</accession>
<evidence type="ECO:0000259" key="1">
    <source>
        <dbReference type="PROSITE" id="PS50883"/>
    </source>
</evidence>
<organism evidence="2 3">
    <name type="scientific">Rahnella ecdela</name>
    <dbReference type="NCBI Taxonomy" id="2816250"/>
    <lineage>
        <taxon>Bacteria</taxon>
        <taxon>Pseudomonadati</taxon>
        <taxon>Pseudomonadota</taxon>
        <taxon>Gammaproteobacteria</taxon>
        <taxon>Enterobacterales</taxon>
        <taxon>Yersiniaceae</taxon>
        <taxon>Rahnella</taxon>
    </lineage>
</organism>
<dbReference type="Proteomes" id="UP000739284">
    <property type="component" value="Unassembled WGS sequence"/>
</dbReference>